<dbReference type="EMBL" id="JYIX01000027">
    <property type="protein sequence ID" value="KJL34515.1"/>
    <property type="molecule type" value="Genomic_DNA"/>
</dbReference>
<evidence type="ECO:0000256" key="2">
    <source>
        <dbReference type="SAM" id="Phobius"/>
    </source>
</evidence>
<evidence type="ECO:0000313" key="4">
    <source>
        <dbReference type="Proteomes" id="UP000033740"/>
    </source>
</evidence>
<feature type="compositionally biased region" description="Acidic residues" evidence="1">
    <location>
        <begin position="78"/>
        <end position="92"/>
    </location>
</feature>
<dbReference type="PATRIC" id="fig|582680.6.peg.793"/>
<feature type="region of interest" description="Disordered" evidence="1">
    <location>
        <begin position="67"/>
        <end position="117"/>
    </location>
</feature>
<proteinExistence type="predicted"/>
<protein>
    <recommendedName>
        <fullName evidence="5">DUF4229 domain-containing protein</fullName>
    </recommendedName>
</protein>
<dbReference type="RefSeq" id="WP_045270908.1">
    <property type="nucleotide sequence ID" value="NZ_JYIX01000027.1"/>
</dbReference>
<evidence type="ECO:0008006" key="5">
    <source>
        <dbReference type="Google" id="ProtNLM"/>
    </source>
</evidence>
<dbReference type="AlphaFoldDB" id="A0A0F0LQG5"/>
<evidence type="ECO:0000256" key="1">
    <source>
        <dbReference type="SAM" id="MobiDB-lite"/>
    </source>
</evidence>
<comment type="caution">
    <text evidence="3">The sequence shown here is derived from an EMBL/GenBank/DDBJ whole genome shotgun (WGS) entry which is preliminary data.</text>
</comment>
<keyword evidence="4" id="KW-1185">Reference proteome</keyword>
<accession>A0A0F0LQG5</accession>
<gene>
    <name evidence="3" type="ORF">RS86_00770</name>
</gene>
<sequence>MKLPPLLVYSVLRLLAFLVPLGILWFFFPIFREFWWLAALFAALIGISISLLFLRSPLSDASRAIYAKRSSKVASTPSDEDIEDAEAPDSDGTDPRGPAANGTGANDSGDAGSRHAA</sequence>
<feature type="transmembrane region" description="Helical" evidence="2">
    <location>
        <begin position="34"/>
        <end position="54"/>
    </location>
</feature>
<keyword evidence="2" id="KW-0472">Membrane</keyword>
<organism evidence="3 4">
    <name type="scientific">Microbacterium azadirachtae</name>
    <dbReference type="NCBI Taxonomy" id="582680"/>
    <lineage>
        <taxon>Bacteria</taxon>
        <taxon>Bacillati</taxon>
        <taxon>Actinomycetota</taxon>
        <taxon>Actinomycetes</taxon>
        <taxon>Micrococcales</taxon>
        <taxon>Microbacteriaceae</taxon>
        <taxon>Microbacterium</taxon>
    </lineage>
</organism>
<dbReference type="Proteomes" id="UP000033740">
    <property type="component" value="Unassembled WGS sequence"/>
</dbReference>
<dbReference type="STRING" id="582680.RS86_00770"/>
<reference evidence="3 4" key="1">
    <citation type="submission" date="2015-02" db="EMBL/GenBank/DDBJ databases">
        <title>Draft genome sequences of ten Microbacterium spp. with emphasis on heavy metal contaminated environments.</title>
        <authorList>
            <person name="Corretto E."/>
        </authorList>
    </citation>
    <scope>NUCLEOTIDE SEQUENCE [LARGE SCALE GENOMIC DNA]</scope>
    <source>
        <strain evidence="3 4">ARN176</strain>
    </source>
</reference>
<feature type="transmembrane region" description="Helical" evidence="2">
    <location>
        <begin position="7"/>
        <end position="28"/>
    </location>
</feature>
<evidence type="ECO:0000313" key="3">
    <source>
        <dbReference type="EMBL" id="KJL34515.1"/>
    </source>
</evidence>
<keyword evidence="2" id="KW-0812">Transmembrane</keyword>
<name>A0A0F0LQG5_9MICO</name>
<keyword evidence="2" id="KW-1133">Transmembrane helix</keyword>